<dbReference type="AlphaFoldDB" id="A0AAQ3X222"/>
<name>A0AAQ3X222_PASNO</name>
<protein>
    <recommendedName>
        <fullName evidence="6">Transposase</fullName>
    </recommendedName>
</protein>
<dbReference type="InterPro" id="IPR052035">
    <property type="entry name" value="ZnF_BED_domain_contain"/>
</dbReference>
<evidence type="ECO:0000256" key="1">
    <source>
        <dbReference type="ARBA" id="ARBA00023125"/>
    </source>
</evidence>
<dbReference type="Pfam" id="PF14372">
    <property type="entry name" value="hAT-like_RNase-H"/>
    <property type="match status" value="1"/>
</dbReference>
<dbReference type="PANTHER" id="PTHR46481">
    <property type="entry name" value="ZINC FINGER BED DOMAIN-CONTAINING PROTEIN 4"/>
    <property type="match status" value="1"/>
</dbReference>
<evidence type="ECO:0000313" key="4">
    <source>
        <dbReference type="EMBL" id="WVZ83233.1"/>
    </source>
</evidence>
<dbReference type="EMBL" id="CP144751">
    <property type="protein sequence ID" value="WVZ83233.1"/>
    <property type="molecule type" value="Genomic_DNA"/>
</dbReference>
<gene>
    <name evidence="4" type="ORF">U9M48_030402</name>
</gene>
<accession>A0AAQ3X222</accession>
<evidence type="ECO:0008006" key="6">
    <source>
        <dbReference type="Google" id="ProtNLM"/>
    </source>
</evidence>
<evidence type="ECO:0000313" key="5">
    <source>
        <dbReference type="Proteomes" id="UP001341281"/>
    </source>
</evidence>
<evidence type="ECO:0000259" key="2">
    <source>
        <dbReference type="Pfam" id="PF05699"/>
    </source>
</evidence>
<dbReference type="InterPro" id="IPR012337">
    <property type="entry name" value="RNaseH-like_sf"/>
</dbReference>
<dbReference type="PANTHER" id="PTHR46481:SF5">
    <property type="entry name" value="OS08G0393150 PROTEIN"/>
    <property type="match status" value="1"/>
</dbReference>
<organism evidence="4 5">
    <name type="scientific">Paspalum notatum var. saurae</name>
    <dbReference type="NCBI Taxonomy" id="547442"/>
    <lineage>
        <taxon>Eukaryota</taxon>
        <taxon>Viridiplantae</taxon>
        <taxon>Streptophyta</taxon>
        <taxon>Embryophyta</taxon>
        <taxon>Tracheophyta</taxon>
        <taxon>Spermatophyta</taxon>
        <taxon>Magnoliopsida</taxon>
        <taxon>Liliopsida</taxon>
        <taxon>Poales</taxon>
        <taxon>Poaceae</taxon>
        <taxon>PACMAD clade</taxon>
        <taxon>Panicoideae</taxon>
        <taxon>Andropogonodae</taxon>
        <taxon>Paspaleae</taxon>
        <taxon>Paspalinae</taxon>
        <taxon>Paspalum</taxon>
    </lineage>
</organism>
<dbReference type="GO" id="GO:0003677">
    <property type="term" value="F:DNA binding"/>
    <property type="evidence" value="ECO:0007669"/>
    <property type="project" value="UniProtKB-KW"/>
</dbReference>
<dbReference type="InterPro" id="IPR025525">
    <property type="entry name" value="hAT-like_transposase_RNase-H"/>
</dbReference>
<proteinExistence type="predicted"/>
<evidence type="ECO:0000259" key="3">
    <source>
        <dbReference type="Pfam" id="PF14372"/>
    </source>
</evidence>
<sequence length="368" mass="42949">MHDRLGDKDKLFTLTLDNASNNTSACEHLYVRCSAHILNILVQDGMTLIHPAIEKIRELLKDIDSSVSSSKHSTQLQLGWMVYWYNESNPWRKKKEIAFNIALVIATFLDPRRKLGYLKFFYKKVWNDAKKVDKLVKYALEWIEKYFTDYEDCVVLTPVANEVSSNAESPCPRKRKLEEKFAEYMTQERFDQAHKYEIDVYLEENLEKGSDNWDILAWWKCKSNKYPVLSTMARDFLAIPLSTVSSESAFSCGGRILGGHRSSLTPQKLEALICAKDWLFITQDLDVEGKESTNIFGTKDSKKNFPEERLVEMYFWRKENMNSELWEFFLRRLLAHSCGLEEQIRSRKGVKELDWRNKSGDKSGAEKE</sequence>
<dbReference type="Proteomes" id="UP001341281">
    <property type="component" value="Chromosome 07"/>
</dbReference>
<dbReference type="Pfam" id="PF05699">
    <property type="entry name" value="Dimer_Tnp_hAT"/>
    <property type="match status" value="1"/>
</dbReference>
<reference evidence="4 5" key="1">
    <citation type="submission" date="2024-02" db="EMBL/GenBank/DDBJ databases">
        <title>High-quality chromosome-scale genome assembly of Pensacola bahiagrass (Paspalum notatum Flugge var. saurae).</title>
        <authorList>
            <person name="Vega J.M."/>
            <person name="Podio M."/>
            <person name="Orjuela J."/>
            <person name="Siena L.A."/>
            <person name="Pessino S.C."/>
            <person name="Combes M.C."/>
            <person name="Mariac C."/>
            <person name="Albertini E."/>
            <person name="Pupilli F."/>
            <person name="Ortiz J.P.A."/>
            <person name="Leblanc O."/>
        </authorList>
    </citation>
    <scope>NUCLEOTIDE SEQUENCE [LARGE SCALE GENOMIC DNA]</scope>
    <source>
        <strain evidence="4">R1</strain>
        <tissue evidence="4">Leaf</tissue>
    </source>
</reference>
<feature type="domain" description="hAT-like transposase RNase-H fold" evidence="3">
    <location>
        <begin position="98"/>
        <end position="150"/>
    </location>
</feature>
<dbReference type="SUPFAM" id="SSF53098">
    <property type="entry name" value="Ribonuclease H-like"/>
    <property type="match status" value="1"/>
</dbReference>
<dbReference type="InterPro" id="IPR008906">
    <property type="entry name" value="HATC_C_dom"/>
</dbReference>
<keyword evidence="1" id="KW-0238">DNA-binding</keyword>
<dbReference type="GO" id="GO:0046983">
    <property type="term" value="F:protein dimerization activity"/>
    <property type="evidence" value="ECO:0007669"/>
    <property type="project" value="InterPro"/>
</dbReference>
<keyword evidence="5" id="KW-1185">Reference proteome</keyword>
<feature type="domain" description="HAT C-terminal dimerisation" evidence="2">
    <location>
        <begin position="197"/>
        <end position="279"/>
    </location>
</feature>